<dbReference type="Proteomes" id="UP000825886">
    <property type="component" value="Chromosome"/>
</dbReference>
<dbReference type="RefSeq" id="WP_222160852.1">
    <property type="nucleotide sequence ID" value="NZ_CP081864.1"/>
</dbReference>
<reference evidence="1 2" key="1">
    <citation type="submission" date="2021-08" db="EMBL/GenBank/DDBJ databases">
        <title>Culture and genomic analysis of Symbiopectobacterium purcellii sp. nov. gen. nov., isolated from the leafhopper Empoasca decipiens.</title>
        <authorList>
            <person name="Nadal-Jimenez P."/>
            <person name="Siozios S."/>
            <person name="Halliday N."/>
            <person name="Camara M."/>
            <person name="Hurst G.D.D."/>
        </authorList>
    </citation>
    <scope>NUCLEOTIDE SEQUENCE [LARGE SCALE GENOMIC DNA]</scope>
    <source>
        <strain evidence="1 2">SyEd1</strain>
    </source>
</reference>
<sequence>MIINDAGIKEIQDIVSKLSDADLDVVNEGYSYIDKRIKQSHIFEAMKNMAGVDSCVVDMVSDFADQQIALEVFTDGFVQQLAKYEYATEIWLRMKNGEDAA</sequence>
<accession>A0ABX9AV00</accession>
<evidence type="ECO:0000313" key="1">
    <source>
        <dbReference type="EMBL" id="QZN97821.1"/>
    </source>
</evidence>
<keyword evidence="2" id="KW-1185">Reference proteome</keyword>
<proteinExistence type="predicted"/>
<organism evidence="1 2">
    <name type="scientific">Symbiopectobacterium purcellii</name>
    <dbReference type="NCBI Taxonomy" id="2871826"/>
    <lineage>
        <taxon>Bacteria</taxon>
        <taxon>Pseudomonadati</taxon>
        <taxon>Pseudomonadota</taxon>
        <taxon>Gammaproteobacteria</taxon>
        <taxon>Enterobacterales</taxon>
        <taxon>Enterobacteriaceae</taxon>
    </lineage>
</organism>
<protein>
    <submittedName>
        <fullName evidence="1">Uncharacterized protein</fullName>
    </submittedName>
</protein>
<name>A0ABX9AV00_9ENTR</name>
<dbReference type="EMBL" id="CP081864">
    <property type="protein sequence ID" value="QZN97821.1"/>
    <property type="molecule type" value="Genomic_DNA"/>
</dbReference>
<gene>
    <name evidence="1" type="ORF">K6K13_11255</name>
</gene>
<evidence type="ECO:0000313" key="2">
    <source>
        <dbReference type="Proteomes" id="UP000825886"/>
    </source>
</evidence>